<keyword evidence="1" id="KW-0808">Transferase</keyword>
<evidence type="ECO:0000313" key="1">
    <source>
        <dbReference type="EMBL" id="KAF5805911.1"/>
    </source>
</evidence>
<dbReference type="Proteomes" id="UP000215914">
    <property type="component" value="Chromosome 5"/>
</dbReference>
<dbReference type="GO" id="GO:0003873">
    <property type="term" value="F:6-phosphofructo-2-kinase activity"/>
    <property type="evidence" value="ECO:0007669"/>
    <property type="project" value="UniProtKB-EC"/>
</dbReference>
<evidence type="ECO:0000313" key="3">
    <source>
        <dbReference type="Proteomes" id="UP000215914"/>
    </source>
</evidence>
<organism evidence="2 3">
    <name type="scientific">Helianthus annuus</name>
    <name type="common">Common sunflower</name>
    <dbReference type="NCBI Taxonomy" id="4232"/>
    <lineage>
        <taxon>Eukaryota</taxon>
        <taxon>Viridiplantae</taxon>
        <taxon>Streptophyta</taxon>
        <taxon>Embryophyta</taxon>
        <taxon>Tracheophyta</taxon>
        <taxon>Spermatophyta</taxon>
        <taxon>Magnoliopsida</taxon>
        <taxon>eudicotyledons</taxon>
        <taxon>Gunneridae</taxon>
        <taxon>Pentapetalae</taxon>
        <taxon>asterids</taxon>
        <taxon>campanulids</taxon>
        <taxon>Asterales</taxon>
        <taxon>Asteraceae</taxon>
        <taxon>Asteroideae</taxon>
        <taxon>Heliantheae alliance</taxon>
        <taxon>Heliantheae</taxon>
        <taxon>Helianthus</taxon>
    </lineage>
</organism>
<name>A0A251UQ91_HELAN</name>
<dbReference type="EC" id="2.7.1.105" evidence="1"/>
<gene>
    <name evidence="2" type="ORF">HannXRQ_Chr05g0144901</name>
    <name evidence="1" type="ORF">HanXRQr2_Chr05g0215001</name>
</gene>
<dbReference type="Gramene" id="mRNA:HanXRQr2_Chr05g0215001">
    <property type="protein sequence ID" value="mRNA:HanXRQr2_Chr05g0215001"/>
    <property type="gene ID" value="HanXRQr2_Chr05g0215001"/>
</dbReference>
<dbReference type="EMBL" id="MNCJ02000320">
    <property type="protein sequence ID" value="KAF5805911.1"/>
    <property type="molecule type" value="Genomic_DNA"/>
</dbReference>
<sequence>MFKSSICCRLKLVIERQRAPAIVVSHEIPLHTITEIQMGATGVEEKRYKLMD</sequence>
<dbReference type="EMBL" id="CM007894">
    <property type="protein sequence ID" value="OTG25183.1"/>
    <property type="molecule type" value="Genomic_DNA"/>
</dbReference>
<dbReference type="AlphaFoldDB" id="A0A251UQ91"/>
<evidence type="ECO:0000313" key="2">
    <source>
        <dbReference type="EMBL" id="OTG25183.1"/>
    </source>
</evidence>
<reference evidence="1 3" key="1">
    <citation type="journal article" date="2017" name="Nature">
        <title>The sunflower genome provides insights into oil metabolism, flowering and Asterid evolution.</title>
        <authorList>
            <person name="Badouin H."/>
            <person name="Gouzy J."/>
            <person name="Grassa C.J."/>
            <person name="Murat F."/>
            <person name="Staton S.E."/>
            <person name="Cottret L."/>
            <person name="Lelandais-Briere C."/>
            <person name="Owens G.L."/>
            <person name="Carrere S."/>
            <person name="Mayjonade B."/>
            <person name="Legrand L."/>
            <person name="Gill N."/>
            <person name="Kane N.C."/>
            <person name="Bowers J.E."/>
            <person name="Hubner S."/>
            <person name="Bellec A."/>
            <person name="Berard A."/>
            <person name="Berges H."/>
            <person name="Blanchet N."/>
            <person name="Boniface M.C."/>
            <person name="Brunel D."/>
            <person name="Catrice O."/>
            <person name="Chaidir N."/>
            <person name="Claudel C."/>
            <person name="Donnadieu C."/>
            <person name="Faraut T."/>
            <person name="Fievet G."/>
            <person name="Helmstetter N."/>
            <person name="King M."/>
            <person name="Knapp S.J."/>
            <person name="Lai Z."/>
            <person name="Le Paslier M.C."/>
            <person name="Lippi Y."/>
            <person name="Lorenzon L."/>
            <person name="Mandel J.R."/>
            <person name="Marage G."/>
            <person name="Marchand G."/>
            <person name="Marquand E."/>
            <person name="Bret-Mestries E."/>
            <person name="Morien E."/>
            <person name="Nambeesan S."/>
            <person name="Nguyen T."/>
            <person name="Pegot-Espagnet P."/>
            <person name="Pouilly N."/>
            <person name="Raftis F."/>
            <person name="Sallet E."/>
            <person name="Schiex T."/>
            <person name="Thomas J."/>
            <person name="Vandecasteele C."/>
            <person name="Vares D."/>
            <person name="Vear F."/>
            <person name="Vautrin S."/>
            <person name="Crespi M."/>
            <person name="Mangin B."/>
            <person name="Burke J.M."/>
            <person name="Salse J."/>
            <person name="Munos S."/>
            <person name="Vincourt P."/>
            <person name="Rieseberg L.H."/>
            <person name="Langlade N.B."/>
        </authorList>
    </citation>
    <scope>NUCLEOTIDE SEQUENCE [LARGE SCALE GENOMIC DNA]</scope>
    <source>
        <strain evidence="3">cv. SF193</strain>
        <tissue evidence="1">Leaves</tissue>
    </source>
</reference>
<reference evidence="2" key="2">
    <citation type="submission" date="2017-02" db="EMBL/GenBank/DDBJ databases">
        <title>Sunflower complete genome.</title>
        <authorList>
            <person name="Langlade N."/>
            <person name="Munos S."/>
        </authorList>
    </citation>
    <scope>NUCLEOTIDE SEQUENCE [LARGE SCALE GENOMIC DNA]</scope>
    <source>
        <tissue evidence="2">Leaves</tissue>
    </source>
</reference>
<accession>A0A251UQ91</accession>
<dbReference type="STRING" id="4232.A0A251UQ91"/>
<dbReference type="InParanoid" id="A0A251UQ91"/>
<proteinExistence type="predicted"/>
<reference evidence="1" key="3">
    <citation type="submission" date="2020-06" db="EMBL/GenBank/DDBJ databases">
        <title>Helianthus annuus Genome sequencing and assembly Release 2.</title>
        <authorList>
            <person name="Gouzy J."/>
            <person name="Langlade N."/>
            <person name="Munos S."/>
        </authorList>
    </citation>
    <scope>NUCLEOTIDE SEQUENCE</scope>
    <source>
        <tissue evidence="1">Leaves</tissue>
    </source>
</reference>
<keyword evidence="3" id="KW-1185">Reference proteome</keyword>
<protein>
    <submittedName>
        <fullName evidence="1">6-phosphofructo-2-kinase</fullName>
        <ecNumber evidence="1">2.7.1.105</ecNumber>
    </submittedName>
</protein>